<comment type="caution">
    <text evidence="3">The sequence shown here is derived from an EMBL/GenBank/DDBJ whole genome shotgun (WGS) entry which is preliminary data.</text>
</comment>
<dbReference type="PANTHER" id="PTHR24006">
    <property type="entry name" value="UBIQUITIN CARBOXYL-TERMINAL HYDROLASE"/>
    <property type="match status" value="1"/>
</dbReference>
<keyword evidence="1" id="KW-0812">Transmembrane</keyword>
<keyword evidence="1" id="KW-1133">Transmembrane helix</keyword>
<dbReference type="InterPro" id="IPR050164">
    <property type="entry name" value="Peptidase_C19"/>
</dbReference>
<gene>
    <name evidence="3" type="ORF">BSTOLATCC_MIC15874</name>
</gene>
<dbReference type="SUPFAM" id="SSF54001">
    <property type="entry name" value="Cysteine proteinases"/>
    <property type="match status" value="1"/>
</dbReference>
<name>A0AAU9ILK8_9CILI</name>
<reference evidence="3" key="1">
    <citation type="submission" date="2021-09" db="EMBL/GenBank/DDBJ databases">
        <authorList>
            <consortium name="AG Swart"/>
            <person name="Singh M."/>
            <person name="Singh A."/>
            <person name="Seah K."/>
            <person name="Emmerich C."/>
        </authorList>
    </citation>
    <scope>NUCLEOTIDE SEQUENCE</scope>
    <source>
        <strain evidence="3">ATCC30299</strain>
    </source>
</reference>
<dbReference type="InterPro" id="IPR018200">
    <property type="entry name" value="USP_CS"/>
</dbReference>
<dbReference type="InterPro" id="IPR001394">
    <property type="entry name" value="Peptidase_C19_UCH"/>
</dbReference>
<dbReference type="PROSITE" id="PS50235">
    <property type="entry name" value="USP_3"/>
    <property type="match status" value="1"/>
</dbReference>
<evidence type="ECO:0000313" key="4">
    <source>
        <dbReference type="Proteomes" id="UP001162131"/>
    </source>
</evidence>
<dbReference type="AlphaFoldDB" id="A0AAU9ILK8"/>
<evidence type="ECO:0000256" key="1">
    <source>
        <dbReference type="SAM" id="Phobius"/>
    </source>
</evidence>
<keyword evidence="4" id="KW-1185">Reference proteome</keyword>
<protein>
    <recommendedName>
        <fullName evidence="2">USP domain-containing protein</fullName>
    </recommendedName>
</protein>
<dbReference type="InterPro" id="IPR038765">
    <property type="entry name" value="Papain-like_cys_pep_sf"/>
</dbReference>
<dbReference type="GO" id="GO:0004843">
    <property type="term" value="F:cysteine-type deubiquitinase activity"/>
    <property type="evidence" value="ECO:0007669"/>
    <property type="project" value="InterPro"/>
</dbReference>
<dbReference type="InterPro" id="IPR028889">
    <property type="entry name" value="USP"/>
</dbReference>
<dbReference type="PROSITE" id="PS00972">
    <property type="entry name" value="USP_1"/>
    <property type="match status" value="1"/>
</dbReference>
<dbReference type="EMBL" id="CAJZBQ010000015">
    <property type="protein sequence ID" value="CAG9316444.1"/>
    <property type="molecule type" value="Genomic_DNA"/>
</dbReference>
<dbReference type="GO" id="GO:0005829">
    <property type="term" value="C:cytosol"/>
    <property type="evidence" value="ECO:0007669"/>
    <property type="project" value="TreeGrafter"/>
</dbReference>
<proteinExistence type="predicted"/>
<feature type="domain" description="USP" evidence="2">
    <location>
        <begin position="87"/>
        <end position="346"/>
    </location>
</feature>
<evidence type="ECO:0000259" key="2">
    <source>
        <dbReference type="PROSITE" id="PS50235"/>
    </source>
</evidence>
<dbReference type="GO" id="GO:0016579">
    <property type="term" value="P:protein deubiquitination"/>
    <property type="evidence" value="ECO:0007669"/>
    <property type="project" value="InterPro"/>
</dbReference>
<dbReference type="PANTHER" id="PTHR24006:SF827">
    <property type="entry name" value="UBIQUITIN CARBOXYL-TERMINAL HYDROLASE 34"/>
    <property type="match status" value="1"/>
</dbReference>
<organism evidence="3 4">
    <name type="scientific">Blepharisma stoltei</name>
    <dbReference type="NCBI Taxonomy" id="1481888"/>
    <lineage>
        <taxon>Eukaryota</taxon>
        <taxon>Sar</taxon>
        <taxon>Alveolata</taxon>
        <taxon>Ciliophora</taxon>
        <taxon>Postciliodesmatophora</taxon>
        <taxon>Heterotrichea</taxon>
        <taxon>Heterotrichida</taxon>
        <taxon>Blepharismidae</taxon>
        <taxon>Blepharisma</taxon>
    </lineage>
</organism>
<keyword evidence="1" id="KW-0472">Membrane</keyword>
<feature type="transmembrane region" description="Helical" evidence="1">
    <location>
        <begin position="49"/>
        <end position="66"/>
    </location>
</feature>
<dbReference type="Gene3D" id="3.90.70.10">
    <property type="entry name" value="Cysteine proteinases"/>
    <property type="match status" value="1"/>
</dbReference>
<sequence>MEVNIKKAAETFLSFYLACLFWLIATCVWYLYCLWEIFYRLLHLAFKKFPHYVMIFIGCLFSCFRCKRKAKRKNQNSYSMPEQYRKQGIPNYGSTCYLNSIIQILSSTNEFASSIKNCFGLSDIFDDLRSPNHDFEPKIQNFLLKLSKEHEMVILVQFSLGKQNDCKELYNILIETLAKENSDAENFFKIVKYQKIICSMNHNQEKPETSYFLLYPKSANSSLGSYLKDLKDKADEFNENNPLFCEKCNCLRATTIKIVSLELPQILAVYLPGKPFKSIKSVESINFEGKYYELYGVICYFEHKYSSHYIACTLDEDGKWREYNDAFATEKCPDMKNAYMLFYRVKSK</sequence>
<evidence type="ECO:0000313" key="3">
    <source>
        <dbReference type="EMBL" id="CAG9316444.1"/>
    </source>
</evidence>
<feature type="transmembrane region" description="Helical" evidence="1">
    <location>
        <begin position="12"/>
        <end position="37"/>
    </location>
</feature>
<dbReference type="GO" id="GO:0005634">
    <property type="term" value="C:nucleus"/>
    <property type="evidence" value="ECO:0007669"/>
    <property type="project" value="TreeGrafter"/>
</dbReference>
<dbReference type="Pfam" id="PF00443">
    <property type="entry name" value="UCH"/>
    <property type="match status" value="1"/>
</dbReference>
<accession>A0AAU9ILK8</accession>
<dbReference type="Proteomes" id="UP001162131">
    <property type="component" value="Unassembled WGS sequence"/>
</dbReference>